<evidence type="ECO:0000313" key="2">
    <source>
        <dbReference type="EMBL" id="KAK3742821.1"/>
    </source>
</evidence>
<feature type="compositionally biased region" description="Low complexity" evidence="1">
    <location>
        <begin position="8"/>
        <end position="34"/>
    </location>
</feature>
<name>A0AAE0YFD6_9GAST</name>
<protein>
    <submittedName>
        <fullName evidence="2">Uncharacterized protein</fullName>
    </submittedName>
</protein>
<sequence length="171" mass="18087">MTPHSVNDSPVSTPDSPHSVDDSSVSTPDSPVSVGDFPVSTPDCPGRLITLLSQPLTLLSRHVTLPSRLRASRAVTVIFLTNCAVTPGHIAAAAAVTTTGTSESPCLAWLVVFTLTNGAECGLGVCSNRAGRPQNRSNTQLIRLLVLSLFEHRLASFAFYQVYGAEPLMVD</sequence>
<proteinExistence type="predicted"/>
<accession>A0AAE0YFD6</accession>
<gene>
    <name evidence="2" type="ORF">RRG08_064220</name>
</gene>
<feature type="region of interest" description="Disordered" evidence="1">
    <location>
        <begin position="1"/>
        <end position="37"/>
    </location>
</feature>
<evidence type="ECO:0000256" key="1">
    <source>
        <dbReference type="SAM" id="MobiDB-lite"/>
    </source>
</evidence>
<dbReference type="EMBL" id="JAWDGP010006339">
    <property type="protein sequence ID" value="KAK3742821.1"/>
    <property type="molecule type" value="Genomic_DNA"/>
</dbReference>
<organism evidence="2 3">
    <name type="scientific">Elysia crispata</name>
    <name type="common">lettuce slug</name>
    <dbReference type="NCBI Taxonomy" id="231223"/>
    <lineage>
        <taxon>Eukaryota</taxon>
        <taxon>Metazoa</taxon>
        <taxon>Spiralia</taxon>
        <taxon>Lophotrochozoa</taxon>
        <taxon>Mollusca</taxon>
        <taxon>Gastropoda</taxon>
        <taxon>Heterobranchia</taxon>
        <taxon>Euthyneura</taxon>
        <taxon>Panpulmonata</taxon>
        <taxon>Sacoglossa</taxon>
        <taxon>Placobranchoidea</taxon>
        <taxon>Plakobranchidae</taxon>
        <taxon>Elysia</taxon>
    </lineage>
</organism>
<dbReference type="Proteomes" id="UP001283361">
    <property type="component" value="Unassembled WGS sequence"/>
</dbReference>
<comment type="caution">
    <text evidence="2">The sequence shown here is derived from an EMBL/GenBank/DDBJ whole genome shotgun (WGS) entry which is preliminary data.</text>
</comment>
<dbReference type="AlphaFoldDB" id="A0AAE0YFD6"/>
<reference evidence="2" key="1">
    <citation type="journal article" date="2023" name="G3 (Bethesda)">
        <title>A reference genome for the long-term kleptoplast-retaining sea slug Elysia crispata morphotype clarki.</title>
        <authorList>
            <person name="Eastman K.E."/>
            <person name="Pendleton A.L."/>
            <person name="Shaikh M.A."/>
            <person name="Suttiyut T."/>
            <person name="Ogas R."/>
            <person name="Tomko P."/>
            <person name="Gavelis G."/>
            <person name="Widhalm J.R."/>
            <person name="Wisecaver J.H."/>
        </authorList>
    </citation>
    <scope>NUCLEOTIDE SEQUENCE</scope>
    <source>
        <strain evidence="2">ECLA1</strain>
    </source>
</reference>
<keyword evidence="3" id="KW-1185">Reference proteome</keyword>
<evidence type="ECO:0000313" key="3">
    <source>
        <dbReference type="Proteomes" id="UP001283361"/>
    </source>
</evidence>